<comment type="similarity">
    <text evidence="2 9">Belongs to the membrane fusion protein (MFP) (TC 8.A.1) family.</text>
</comment>
<comment type="caution">
    <text evidence="12">The sequence shown here is derived from an EMBL/GenBank/DDBJ whole genome shotgun (WGS) entry which is preliminary data.</text>
</comment>
<evidence type="ECO:0000256" key="9">
    <source>
        <dbReference type="RuleBase" id="RU365093"/>
    </source>
</evidence>
<dbReference type="GO" id="GO:0005886">
    <property type="term" value="C:plasma membrane"/>
    <property type="evidence" value="ECO:0007669"/>
    <property type="project" value="UniProtKB-SubCell"/>
</dbReference>
<sequence>MMMTAAQSPSRPSAEDAGLFSLRGRLVAAAALSALLFGGIGLWAATARLDSVVIGSGSVLVRSDLQTVQHLDGGTLAAIHVTRGQTVAAGQPVLTLDTFEIESRIAMLASQLREAEARAARLAAERSGGEMVLSSRHAADDPDWLRIVQGENRLMQEARRNREAQLAALALQADQLRFDSDALMARQTSLTEELALVEAAHARFEKLLKGGAVEQTRLDEILRDLTRMQGEMGQIAANLARNEIRQAEIALERERLVTTARTDAHRDLRSLEPQIVDLDLQLRAARERLARAVLRAPVAGTVNEVKVTTLGEVVPPGKTLVSIVPGAEDMVIEFRIAPTDIDAIAPGQAARLRFPAFNQRLTPEIDAVVETVSAAAVIDPATGQPHFIARARPTGDMAALGNRGLVPGMPVEVFVPTAERLAISYIVQPVMDQMQRAMREE</sequence>
<reference evidence="12 13" key="1">
    <citation type="submission" date="2020-02" db="EMBL/GenBank/DDBJ databases">
        <title>Rhodobacter translucens sp. nov., a novel bacterium isolated from activated sludge.</title>
        <authorList>
            <person name="Liu J."/>
        </authorList>
    </citation>
    <scope>NUCLEOTIDE SEQUENCE [LARGE SCALE GENOMIC DNA]</scope>
    <source>
        <strain evidence="12 13">HX-7-19</strain>
    </source>
</reference>
<keyword evidence="7" id="KW-1133">Transmembrane helix</keyword>
<comment type="subcellular location">
    <subcellularLocation>
        <location evidence="1 9">Cell inner membrane</location>
        <topology evidence="1 9">Single-pass membrane protein</topology>
    </subcellularLocation>
</comment>
<keyword evidence="13" id="KW-1185">Reference proteome</keyword>
<keyword evidence="6" id="KW-0812">Transmembrane</keyword>
<dbReference type="RefSeq" id="WP_165050613.1">
    <property type="nucleotide sequence ID" value="NZ_JAALFE010000011.1"/>
</dbReference>
<evidence type="ECO:0000256" key="4">
    <source>
        <dbReference type="ARBA" id="ARBA00022475"/>
    </source>
</evidence>
<evidence type="ECO:0000256" key="5">
    <source>
        <dbReference type="ARBA" id="ARBA00022519"/>
    </source>
</evidence>
<keyword evidence="5 9" id="KW-0997">Cell inner membrane</keyword>
<evidence type="ECO:0000256" key="1">
    <source>
        <dbReference type="ARBA" id="ARBA00004377"/>
    </source>
</evidence>
<gene>
    <name evidence="12" type="ORF">G5V65_12645</name>
</gene>
<dbReference type="NCBIfam" id="TIGR01843">
    <property type="entry name" value="type_I_hlyD"/>
    <property type="match status" value="1"/>
</dbReference>
<feature type="domain" description="AprE-like long alpha-helical hairpin" evidence="10">
    <location>
        <begin position="103"/>
        <end position="287"/>
    </location>
</feature>
<dbReference type="Pfam" id="PF25994">
    <property type="entry name" value="HH_AprE"/>
    <property type="match status" value="1"/>
</dbReference>
<keyword evidence="4 9" id="KW-1003">Cell membrane</keyword>
<dbReference type="PRINTS" id="PR01490">
    <property type="entry name" value="RTXTOXIND"/>
</dbReference>
<dbReference type="AlphaFoldDB" id="A0A6M1TVL7"/>
<dbReference type="Proteomes" id="UP000474758">
    <property type="component" value="Unassembled WGS sequence"/>
</dbReference>
<dbReference type="InterPro" id="IPR058781">
    <property type="entry name" value="HH_AprE-like"/>
</dbReference>
<dbReference type="Pfam" id="PF26002">
    <property type="entry name" value="Beta-barrel_AprE"/>
    <property type="match status" value="1"/>
</dbReference>
<dbReference type="InterPro" id="IPR050739">
    <property type="entry name" value="MFP"/>
</dbReference>
<dbReference type="InterPro" id="IPR010129">
    <property type="entry name" value="T1SS_HlyD"/>
</dbReference>
<feature type="domain" description="AprE-like beta-barrel" evidence="11">
    <location>
        <begin position="330"/>
        <end position="417"/>
    </location>
</feature>
<proteinExistence type="inferred from homology"/>
<organism evidence="12 13">
    <name type="scientific">Paragemmobacter kunshanensis</name>
    <dbReference type="NCBI Taxonomy" id="2583234"/>
    <lineage>
        <taxon>Bacteria</taxon>
        <taxon>Pseudomonadati</taxon>
        <taxon>Pseudomonadota</taxon>
        <taxon>Alphaproteobacteria</taxon>
        <taxon>Rhodobacterales</taxon>
        <taxon>Paracoccaceae</taxon>
        <taxon>Paragemmobacter</taxon>
    </lineage>
</organism>
<dbReference type="InterPro" id="IPR058982">
    <property type="entry name" value="Beta-barrel_AprE"/>
</dbReference>
<accession>A0A6M1TVL7</accession>
<evidence type="ECO:0000256" key="2">
    <source>
        <dbReference type="ARBA" id="ARBA00009477"/>
    </source>
</evidence>
<evidence type="ECO:0000313" key="12">
    <source>
        <dbReference type="EMBL" id="NGQ91747.1"/>
    </source>
</evidence>
<keyword evidence="8" id="KW-0472">Membrane</keyword>
<dbReference type="GO" id="GO:0015031">
    <property type="term" value="P:protein transport"/>
    <property type="evidence" value="ECO:0007669"/>
    <property type="project" value="InterPro"/>
</dbReference>
<keyword evidence="3 9" id="KW-0813">Transport</keyword>
<dbReference type="PANTHER" id="PTHR30386:SF17">
    <property type="entry name" value="ALKALINE PROTEASE SECRETION PROTEIN APRE"/>
    <property type="match status" value="1"/>
</dbReference>
<evidence type="ECO:0000256" key="6">
    <source>
        <dbReference type="ARBA" id="ARBA00022692"/>
    </source>
</evidence>
<evidence type="ECO:0000256" key="8">
    <source>
        <dbReference type="ARBA" id="ARBA00023136"/>
    </source>
</evidence>
<evidence type="ECO:0000313" key="13">
    <source>
        <dbReference type="Proteomes" id="UP000474758"/>
    </source>
</evidence>
<evidence type="ECO:0000256" key="7">
    <source>
        <dbReference type="ARBA" id="ARBA00022989"/>
    </source>
</evidence>
<dbReference type="PANTHER" id="PTHR30386">
    <property type="entry name" value="MEMBRANE FUSION SUBUNIT OF EMRAB-TOLC MULTIDRUG EFFLUX PUMP"/>
    <property type="match status" value="1"/>
</dbReference>
<protein>
    <recommendedName>
        <fullName evidence="9">Membrane fusion protein (MFP) family protein</fullName>
    </recommendedName>
</protein>
<name>A0A6M1TVL7_9RHOB</name>
<evidence type="ECO:0000259" key="11">
    <source>
        <dbReference type="Pfam" id="PF26002"/>
    </source>
</evidence>
<dbReference type="EMBL" id="JAALFE010000011">
    <property type="protein sequence ID" value="NGQ91747.1"/>
    <property type="molecule type" value="Genomic_DNA"/>
</dbReference>
<dbReference type="Gene3D" id="2.40.30.170">
    <property type="match status" value="1"/>
</dbReference>
<evidence type="ECO:0000256" key="3">
    <source>
        <dbReference type="ARBA" id="ARBA00022448"/>
    </source>
</evidence>
<evidence type="ECO:0000259" key="10">
    <source>
        <dbReference type="Pfam" id="PF25994"/>
    </source>
</evidence>